<feature type="transmembrane region" description="Helical" evidence="1">
    <location>
        <begin position="40"/>
        <end position="58"/>
    </location>
</feature>
<accession>A0A7U5PGR9</accession>
<dbReference type="AlphaFoldDB" id="A0A7U5PGR9"/>
<dbReference type="KEGG" id="yel:LC20_07935"/>
<evidence type="ECO:0000256" key="1">
    <source>
        <dbReference type="SAM" id="Phobius"/>
    </source>
</evidence>
<evidence type="ECO:0000313" key="2">
    <source>
        <dbReference type="EMBL" id="ATX62879.1"/>
    </source>
</evidence>
<keyword evidence="1" id="KW-0812">Transmembrane</keyword>
<sequence>MLIFTNNDLHYDLLLLSGAGCIAISTGSTHNKFPFPCSNGYWNAALIVYAIGAFYFGCNSHDTSAILASHIPFVLQLYPLNTEQ</sequence>
<name>A0A7U5PGR9_YEREN</name>
<gene>
    <name evidence="2" type="ORF">LC20_07935</name>
</gene>
<reference evidence="2 3" key="1">
    <citation type="submission" date="2017-11" db="EMBL/GenBank/DDBJ databases">
        <title>The complete genome sequence and comparative genome analysis of Yersinia enterocolitica strain LC20.</title>
        <authorList>
            <person name="Shi G."/>
            <person name="Su M."/>
            <person name="Liang J."/>
            <person name="Gu W."/>
            <person name="Xiao Y."/>
            <person name="Zhang Z."/>
            <person name="Qiu H."/>
            <person name="Duan R."/>
            <person name="Zhang Z."/>
            <person name="Li Y."/>
            <person name="Zhang X."/>
            <person name="Ling Y."/>
            <person name="Song L."/>
            <person name="Chen M."/>
            <person name="Zhao Y."/>
            <person name="Wu J."/>
            <person name="Jing H."/>
            <person name="Xiao J."/>
            <person name="Wang X."/>
        </authorList>
    </citation>
    <scope>NUCLEOTIDE SEQUENCE [LARGE SCALE GENOMIC DNA]</scope>
    <source>
        <strain evidence="2 3">LC20</strain>
    </source>
</reference>
<evidence type="ECO:0000313" key="3">
    <source>
        <dbReference type="Proteomes" id="UP000230961"/>
    </source>
</evidence>
<keyword evidence="1" id="KW-1133">Transmembrane helix</keyword>
<dbReference type="Proteomes" id="UP000230961">
    <property type="component" value="Chromosome"/>
</dbReference>
<proteinExistence type="predicted"/>
<keyword evidence="1" id="KW-0472">Membrane</keyword>
<organism evidence="2 3">
    <name type="scientific">Yersinia enterocolitica LC20</name>
    <dbReference type="NCBI Taxonomy" id="1443113"/>
    <lineage>
        <taxon>Bacteria</taxon>
        <taxon>Pseudomonadati</taxon>
        <taxon>Pseudomonadota</taxon>
        <taxon>Gammaproteobacteria</taxon>
        <taxon>Enterobacterales</taxon>
        <taxon>Yersiniaceae</taxon>
        <taxon>Yersinia</taxon>
    </lineage>
</organism>
<dbReference type="EMBL" id="CP007448">
    <property type="protein sequence ID" value="ATX62879.1"/>
    <property type="molecule type" value="Genomic_DNA"/>
</dbReference>
<protein>
    <submittedName>
        <fullName evidence="2">Uncharacterized protein</fullName>
    </submittedName>
</protein>